<keyword evidence="2" id="KW-1185">Reference proteome</keyword>
<comment type="caution">
    <text evidence="1">The sequence shown here is derived from an EMBL/GenBank/DDBJ whole genome shotgun (WGS) entry which is preliminary data.</text>
</comment>
<accession>A0ABQ9ESS5</accession>
<dbReference type="Proteomes" id="UP001217089">
    <property type="component" value="Unassembled WGS sequence"/>
</dbReference>
<protein>
    <submittedName>
        <fullName evidence="1">Uncharacterized protein</fullName>
    </submittedName>
</protein>
<organism evidence="1 2">
    <name type="scientific">Tegillarca granosa</name>
    <name type="common">Malaysian cockle</name>
    <name type="synonym">Anadara granosa</name>
    <dbReference type="NCBI Taxonomy" id="220873"/>
    <lineage>
        <taxon>Eukaryota</taxon>
        <taxon>Metazoa</taxon>
        <taxon>Spiralia</taxon>
        <taxon>Lophotrochozoa</taxon>
        <taxon>Mollusca</taxon>
        <taxon>Bivalvia</taxon>
        <taxon>Autobranchia</taxon>
        <taxon>Pteriomorphia</taxon>
        <taxon>Arcoida</taxon>
        <taxon>Arcoidea</taxon>
        <taxon>Arcidae</taxon>
        <taxon>Tegillarca</taxon>
    </lineage>
</organism>
<proteinExistence type="predicted"/>
<name>A0ABQ9ESS5_TEGGR</name>
<sequence length="95" mass="10729">MPKILKDKIPYIEKWTDGFVLVLIRIFATDPTVTSCIFACSAEEITEKKTNLKSMQSLIGSLNFACKVVSPGRTFCRRLINSTIGLSKPFHHIRI</sequence>
<evidence type="ECO:0000313" key="2">
    <source>
        <dbReference type="Proteomes" id="UP001217089"/>
    </source>
</evidence>
<reference evidence="1 2" key="1">
    <citation type="submission" date="2022-12" db="EMBL/GenBank/DDBJ databases">
        <title>Chromosome-level genome of Tegillarca granosa.</title>
        <authorList>
            <person name="Kim J."/>
        </authorList>
    </citation>
    <scope>NUCLEOTIDE SEQUENCE [LARGE SCALE GENOMIC DNA]</scope>
    <source>
        <strain evidence="1">Teg-2019</strain>
        <tissue evidence="1">Adductor muscle</tissue>
    </source>
</reference>
<dbReference type="EMBL" id="JARBDR010000657">
    <property type="protein sequence ID" value="KAJ8308242.1"/>
    <property type="molecule type" value="Genomic_DNA"/>
</dbReference>
<gene>
    <name evidence="1" type="ORF">KUTeg_013116</name>
</gene>
<evidence type="ECO:0000313" key="1">
    <source>
        <dbReference type="EMBL" id="KAJ8308242.1"/>
    </source>
</evidence>